<dbReference type="PANTHER" id="PTHR37422">
    <property type="entry name" value="TEICHURONIC ACID BIOSYNTHESIS PROTEIN TUAE"/>
    <property type="match status" value="1"/>
</dbReference>
<dbReference type="EMBL" id="VIGC01000013">
    <property type="protein sequence ID" value="TQE95471.1"/>
    <property type="molecule type" value="Genomic_DNA"/>
</dbReference>
<dbReference type="Pfam" id="PF04932">
    <property type="entry name" value="Wzy_C"/>
    <property type="match status" value="1"/>
</dbReference>
<evidence type="ECO:0000259" key="7">
    <source>
        <dbReference type="Pfam" id="PF04932"/>
    </source>
</evidence>
<feature type="transmembrane region" description="Helical" evidence="6">
    <location>
        <begin position="260"/>
        <end position="279"/>
    </location>
</feature>
<protein>
    <recommendedName>
        <fullName evidence="7">O-antigen ligase-related domain-containing protein</fullName>
    </recommendedName>
</protein>
<feature type="repeat" description="TPR" evidence="5">
    <location>
        <begin position="437"/>
        <end position="470"/>
    </location>
</feature>
<dbReference type="Gene3D" id="1.25.40.10">
    <property type="entry name" value="Tetratricopeptide repeat domain"/>
    <property type="match status" value="1"/>
</dbReference>
<evidence type="ECO:0000256" key="2">
    <source>
        <dbReference type="ARBA" id="ARBA00022692"/>
    </source>
</evidence>
<sequence>MMAGRLHPAIRNLYLTSGALFVLSGLVGVWAAADRDLAWMRFVMLSLAWLGSAVPLVVRHGRSGVLALAGLMAAVAAGLAGGSLFLGLLPGENVAAALVTLLPLGLGGLQWLIQRGQLGWAWPTGLSLAAAVAALAVAQERSAWIALGAGLCLAALLSWRHGPARLLRWPWAVDLAGLAGILGVAGLWVGLSLRPELIAGGWNRPVIWHDALILLQDYPLTGVGLGQTAMVLSSYVYLFHVPFLYQTYNLFLQVAVEQGLPGLFGFVGLVAAGAAGLWQAYGHPRRTVRHWANWVAVSLGGTFAFGLVNAGLYSSWLAPLLFVPLGFALWLPALATGLKLTAGLDLDRPELGGLGGYLAALVPLIPVAALALLLTWPGIEALLEANLAVVAQTRAELSLYRWPQWPIQDELRRSDRLDLREALARYQKTLAIAPTNVTAHRRLGQIALSRGQYELARRHLAAAFQLAPDQRPVRQMLGEVYAVLGQEEAAVNIWQGGNADPHKLELRQWWYSHIGAGPESQSMDQAIHALKRALQANPAFRARP</sequence>
<dbReference type="InterPro" id="IPR011990">
    <property type="entry name" value="TPR-like_helical_dom_sf"/>
</dbReference>
<organism evidence="8 9">
    <name type="scientific">Litorilinea aerophila</name>
    <dbReference type="NCBI Taxonomy" id="1204385"/>
    <lineage>
        <taxon>Bacteria</taxon>
        <taxon>Bacillati</taxon>
        <taxon>Chloroflexota</taxon>
        <taxon>Caldilineae</taxon>
        <taxon>Caldilineales</taxon>
        <taxon>Caldilineaceae</taxon>
        <taxon>Litorilinea</taxon>
    </lineage>
</organism>
<feature type="transmembrane region" description="Helical" evidence="6">
    <location>
        <begin position="39"/>
        <end position="58"/>
    </location>
</feature>
<dbReference type="OrthoDB" id="9806320at2"/>
<feature type="transmembrane region" description="Helical" evidence="6">
    <location>
        <begin position="94"/>
        <end position="113"/>
    </location>
</feature>
<dbReference type="GO" id="GO:0016020">
    <property type="term" value="C:membrane"/>
    <property type="evidence" value="ECO:0007669"/>
    <property type="project" value="UniProtKB-SubCell"/>
</dbReference>
<evidence type="ECO:0000256" key="6">
    <source>
        <dbReference type="SAM" id="Phobius"/>
    </source>
</evidence>
<dbReference type="InterPro" id="IPR019734">
    <property type="entry name" value="TPR_rpt"/>
</dbReference>
<dbReference type="PROSITE" id="PS50005">
    <property type="entry name" value="TPR"/>
    <property type="match status" value="1"/>
</dbReference>
<feature type="transmembrane region" description="Helical" evidence="6">
    <location>
        <begin position="143"/>
        <end position="159"/>
    </location>
</feature>
<evidence type="ECO:0000313" key="9">
    <source>
        <dbReference type="Proteomes" id="UP000317371"/>
    </source>
</evidence>
<feature type="transmembrane region" description="Helical" evidence="6">
    <location>
        <begin position="12"/>
        <end position="33"/>
    </location>
</feature>
<evidence type="ECO:0000313" key="8">
    <source>
        <dbReference type="EMBL" id="TQE95471.1"/>
    </source>
</evidence>
<proteinExistence type="predicted"/>
<name>A0A540VFD6_9CHLR</name>
<dbReference type="PANTHER" id="PTHR37422:SF23">
    <property type="entry name" value="TEICHURONIC ACID BIOSYNTHESIS PROTEIN TUAE"/>
    <property type="match status" value="1"/>
</dbReference>
<feature type="transmembrane region" description="Helical" evidence="6">
    <location>
        <begin position="320"/>
        <end position="342"/>
    </location>
</feature>
<reference evidence="8 9" key="1">
    <citation type="submission" date="2019-06" db="EMBL/GenBank/DDBJ databases">
        <title>Genome sequence of Litorilinea aerophila BAA-2444.</title>
        <authorList>
            <person name="Maclea K.S."/>
            <person name="Maurais E.G."/>
            <person name="Iannazzi L.C."/>
        </authorList>
    </citation>
    <scope>NUCLEOTIDE SEQUENCE [LARGE SCALE GENOMIC DNA]</scope>
    <source>
        <strain evidence="8 9">ATCC BAA-2444</strain>
    </source>
</reference>
<dbReference type="InterPro" id="IPR007016">
    <property type="entry name" value="O-antigen_ligase-rel_domated"/>
</dbReference>
<feature type="transmembrane region" description="Helical" evidence="6">
    <location>
        <begin position="120"/>
        <end position="137"/>
    </location>
</feature>
<keyword evidence="9" id="KW-1185">Reference proteome</keyword>
<keyword evidence="3 6" id="KW-1133">Transmembrane helix</keyword>
<feature type="transmembrane region" description="Helical" evidence="6">
    <location>
        <begin position="354"/>
        <end position="376"/>
    </location>
</feature>
<comment type="caution">
    <text evidence="8">The sequence shown here is derived from an EMBL/GenBank/DDBJ whole genome shotgun (WGS) entry which is preliminary data.</text>
</comment>
<evidence type="ECO:0000256" key="1">
    <source>
        <dbReference type="ARBA" id="ARBA00004141"/>
    </source>
</evidence>
<feature type="domain" description="O-antigen ligase-related" evidence="7">
    <location>
        <begin position="127"/>
        <end position="267"/>
    </location>
</feature>
<dbReference type="SUPFAM" id="SSF48452">
    <property type="entry name" value="TPR-like"/>
    <property type="match status" value="1"/>
</dbReference>
<feature type="transmembrane region" description="Helical" evidence="6">
    <location>
        <begin position="291"/>
        <end position="313"/>
    </location>
</feature>
<evidence type="ECO:0000256" key="3">
    <source>
        <dbReference type="ARBA" id="ARBA00022989"/>
    </source>
</evidence>
<evidence type="ECO:0000256" key="5">
    <source>
        <dbReference type="PROSITE-ProRule" id="PRU00339"/>
    </source>
</evidence>
<dbReference type="AlphaFoldDB" id="A0A540VFD6"/>
<dbReference type="InParanoid" id="A0A540VFD6"/>
<dbReference type="InterPro" id="IPR051533">
    <property type="entry name" value="WaaL-like"/>
</dbReference>
<comment type="subcellular location">
    <subcellularLocation>
        <location evidence="1">Membrane</location>
        <topology evidence="1">Multi-pass membrane protein</topology>
    </subcellularLocation>
</comment>
<keyword evidence="2 6" id="KW-0812">Transmembrane</keyword>
<gene>
    <name evidence="8" type="ORF">FKZ61_11545</name>
</gene>
<dbReference type="Proteomes" id="UP000317371">
    <property type="component" value="Unassembled WGS sequence"/>
</dbReference>
<keyword evidence="5" id="KW-0802">TPR repeat</keyword>
<feature type="transmembrane region" description="Helical" evidence="6">
    <location>
        <begin position="171"/>
        <end position="191"/>
    </location>
</feature>
<evidence type="ECO:0000256" key="4">
    <source>
        <dbReference type="ARBA" id="ARBA00023136"/>
    </source>
</evidence>
<accession>A0A540VFD6</accession>
<feature type="transmembrane region" description="Helical" evidence="6">
    <location>
        <begin position="65"/>
        <end position="88"/>
    </location>
</feature>
<keyword evidence="4 6" id="KW-0472">Membrane</keyword>